<gene>
    <name evidence="1" type="ORF">HMPREF9104_00885</name>
</gene>
<proteinExistence type="predicted"/>
<dbReference type="HOGENOM" id="CLU_212360_0_0_9"/>
<dbReference type="STRING" id="797516.HMPREF9104_00885"/>
<organism evidence="1 2">
    <name type="scientific">Lentilactobacillus kisonensis F0435</name>
    <dbReference type="NCBI Taxonomy" id="797516"/>
    <lineage>
        <taxon>Bacteria</taxon>
        <taxon>Bacillati</taxon>
        <taxon>Bacillota</taxon>
        <taxon>Bacilli</taxon>
        <taxon>Lactobacillales</taxon>
        <taxon>Lactobacillaceae</taxon>
        <taxon>Lentilactobacillus</taxon>
    </lineage>
</organism>
<name>H1LE59_9LACO</name>
<evidence type="ECO:0000313" key="2">
    <source>
        <dbReference type="Proteomes" id="UP000005025"/>
    </source>
</evidence>
<accession>H1LE59</accession>
<dbReference type="Proteomes" id="UP000005025">
    <property type="component" value="Unassembled WGS sequence"/>
</dbReference>
<dbReference type="AlphaFoldDB" id="H1LE59"/>
<protein>
    <submittedName>
        <fullName evidence="1">Uncharacterized protein</fullName>
    </submittedName>
</protein>
<reference evidence="1 2" key="1">
    <citation type="submission" date="2011-09" db="EMBL/GenBank/DDBJ databases">
        <authorList>
            <person name="Weinstock G."/>
            <person name="Sodergren E."/>
            <person name="Clifton S."/>
            <person name="Fulton L."/>
            <person name="Fulton B."/>
            <person name="Courtney L."/>
            <person name="Fronick C."/>
            <person name="Harrison M."/>
            <person name="Strong C."/>
            <person name="Farmer C."/>
            <person name="Delahaunty K."/>
            <person name="Markovic C."/>
            <person name="Hall O."/>
            <person name="Minx P."/>
            <person name="Tomlinson C."/>
            <person name="Mitreva M."/>
            <person name="Hou S."/>
            <person name="Chen J."/>
            <person name="Wollam A."/>
            <person name="Pepin K.H."/>
            <person name="Johnson M."/>
            <person name="Bhonagiri V."/>
            <person name="Zhang X."/>
            <person name="Suruliraj S."/>
            <person name="Warren W."/>
            <person name="Chinwalla A."/>
            <person name="Mardis E.R."/>
            <person name="Wilson R.K."/>
        </authorList>
    </citation>
    <scope>NUCLEOTIDE SEQUENCE [LARGE SCALE GENOMIC DNA]</scope>
    <source>
        <strain evidence="1 2">F0435</strain>
    </source>
</reference>
<sequence length="43" mass="5187">MVDRTAAQSKSLHIRTFWKNPQKQEFLQKELIFWLLTALLRSL</sequence>
<evidence type="ECO:0000313" key="1">
    <source>
        <dbReference type="EMBL" id="EHO52617.1"/>
    </source>
</evidence>
<comment type="caution">
    <text evidence="1">The sequence shown here is derived from an EMBL/GenBank/DDBJ whole genome shotgun (WGS) entry which is preliminary data.</text>
</comment>
<dbReference type="EMBL" id="AGRJ01000094">
    <property type="protein sequence ID" value="EHO52617.1"/>
    <property type="molecule type" value="Genomic_DNA"/>
</dbReference>